<dbReference type="PROSITE" id="PS00194">
    <property type="entry name" value="THIOREDOXIN_1"/>
    <property type="match status" value="1"/>
</dbReference>
<dbReference type="SUPFAM" id="SSF52833">
    <property type="entry name" value="Thioredoxin-like"/>
    <property type="match status" value="1"/>
</dbReference>
<evidence type="ECO:0000313" key="8">
    <source>
        <dbReference type="Proteomes" id="UP000500686"/>
    </source>
</evidence>
<evidence type="ECO:0000256" key="1">
    <source>
        <dbReference type="ARBA" id="ARBA00008987"/>
    </source>
</evidence>
<evidence type="ECO:0000313" key="7">
    <source>
        <dbReference type="EMBL" id="QJR43495.1"/>
    </source>
</evidence>
<evidence type="ECO:0000256" key="6">
    <source>
        <dbReference type="PIRNR" id="PIRNR000077"/>
    </source>
</evidence>
<dbReference type="PIRSF" id="PIRSF000077">
    <property type="entry name" value="Thioredoxin"/>
    <property type="match status" value="1"/>
</dbReference>
<dbReference type="PROSITE" id="PS51352">
    <property type="entry name" value="THIOREDOXIN_2"/>
    <property type="match status" value="1"/>
</dbReference>
<dbReference type="Gene3D" id="3.40.30.10">
    <property type="entry name" value="Glutaredoxin"/>
    <property type="match status" value="1"/>
</dbReference>
<dbReference type="InterPro" id="IPR017937">
    <property type="entry name" value="Thioredoxin_CS"/>
</dbReference>
<dbReference type="CDD" id="cd02947">
    <property type="entry name" value="TRX_family"/>
    <property type="match status" value="1"/>
</dbReference>
<dbReference type="GO" id="GO:0015035">
    <property type="term" value="F:protein-disulfide reductase activity"/>
    <property type="evidence" value="ECO:0007669"/>
    <property type="project" value="InterPro"/>
</dbReference>
<dbReference type="PANTHER" id="PTHR45663">
    <property type="entry name" value="GEO12009P1"/>
    <property type="match status" value="1"/>
</dbReference>
<evidence type="ECO:0000256" key="5">
    <source>
        <dbReference type="ARBA" id="ARBA00023284"/>
    </source>
</evidence>
<dbReference type="AlphaFoldDB" id="A0A6M4JAS2"/>
<sequence>MLYEITEQEYLENVQGKHEKPYVLVFHAIWCPPCRNFKFSLEELAENDGVDVYRVDVDANKQLSQEFAVRNLPTWFVFNKNEVVEQVTGYHTYEELANIVKKYL</sequence>
<reference evidence="7 8" key="1">
    <citation type="submission" date="2020-05" db="EMBL/GenBank/DDBJ databases">
        <title>Novel Mycoplasma species detected in Mirounga angustirostris (northern elephant seal) from the USA.</title>
        <authorList>
            <person name="Volokhov D.V."/>
        </authorList>
    </citation>
    <scope>NUCLEOTIDE SEQUENCE [LARGE SCALE GENOMIC DNA]</scope>
    <source>
        <strain evidence="7 8">Mirounga ES2806-GEN</strain>
    </source>
</reference>
<dbReference type="KEGG" id="mmir:HLA87_01685"/>
<keyword evidence="8" id="KW-1185">Reference proteome</keyword>
<organism evidence="7 8">
    <name type="scientific">Mycoplasma miroungigenitalium</name>
    <dbReference type="NCBI Taxonomy" id="754515"/>
    <lineage>
        <taxon>Bacteria</taxon>
        <taxon>Bacillati</taxon>
        <taxon>Mycoplasmatota</taxon>
        <taxon>Mollicutes</taxon>
        <taxon>Mycoplasmataceae</taxon>
        <taxon>Mycoplasma</taxon>
    </lineage>
</organism>
<evidence type="ECO:0000256" key="2">
    <source>
        <dbReference type="ARBA" id="ARBA00022448"/>
    </source>
</evidence>
<evidence type="ECO:0000256" key="4">
    <source>
        <dbReference type="ARBA" id="ARBA00023157"/>
    </source>
</evidence>
<dbReference type="Pfam" id="PF00085">
    <property type="entry name" value="Thioredoxin"/>
    <property type="match status" value="1"/>
</dbReference>
<keyword evidence="3" id="KW-0249">Electron transport</keyword>
<comment type="similarity">
    <text evidence="1 6">Belongs to the thioredoxin family.</text>
</comment>
<dbReference type="Proteomes" id="UP000500686">
    <property type="component" value="Chromosome"/>
</dbReference>
<dbReference type="GO" id="GO:0005737">
    <property type="term" value="C:cytoplasm"/>
    <property type="evidence" value="ECO:0007669"/>
    <property type="project" value="TreeGrafter"/>
</dbReference>
<keyword evidence="4" id="KW-1015">Disulfide bond</keyword>
<dbReference type="InterPro" id="IPR036249">
    <property type="entry name" value="Thioredoxin-like_sf"/>
</dbReference>
<dbReference type="PANTHER" id="PTHR45663:SF11">
    <property type="entry name" value="GEO12009P1"/>
    <property type="match status" value="1"/>
</dbReference>
<proteinExistence type="inferred from homology"/>
<name>A0A6M4JAS2_9MOLU</name>
<accession>A0A6M4JAS2</accession>
<dbReference type="InterPro" id="IPR005746">
    <property type="entry name" value="Thioredoxin"/>
</dbReference>
<dbReference type="EMBL" id="CP053096">
    <property type="protein sequence ID" value="QJR43495.1"/>
    <property type="molecule type" value="Genomic_DNA"/>
</dbReference>
<protein>
    <recommendedName>
        <fullName evidence="6">Thioredoxin</fullName>
    </recommendedName>
</protein>
<evidence type="ECO:0000256" key="3">
    <source>
        <dbReference type="ARBA" id="ARBA00022982"/>
    </source>
</evidence>
<keyword evidence="5" id="KW-0676">Redox-active center</keyword>
<gene>
    <name evidence="7" type="ORF">HLA87_01685</name>
</gene>
<keyword evidence="2" id="KW-0813">Transport</keyword>
<dbReference type="RefSeq" id="WP_171111298.1">
    <property type="nucleotide sequence ID" value="NZ_CP053096.1"/>
</dbReference>
<dbReference type="InterPro" id="IPR013766">
    <property type="entry name" value="Thioredoxin_domain"/>
</dbReference>